<dbReference type="AlphaFoldDB" id="A0AAD9PU09"/>
<evidence type="ECO:0000256" key="1">
    <source>
        <dbReference type="SAM" id="SignalP"/>
    </source>
</evidence>
<comment type="caution">
    <text evidence="2">The sequence shown here is derived from an EMBL/GenBank/DDBJ whole genome shotgun (WGS) entry which is preliminary data.</text>
</comment>
<gene>
    <name evidence="2" type="ORF">P5673_031160</name>
</gene>
<name>A0AAD9PU09_ACRCE</name>
<reference evidence="2" key="1">
    <citation type="journal article" date="2023" name="G3 (Bethesda)">
        <title>Whole genome assembly and annotation of the endangered Caribbean coral Acropora cervicornis.</title>
        <authorList>
            <person name="Selwyn J.D."/>
            <person name="Vollmer S.V."/>
        </authorList>
    </citation>
    <scope>NUCLEOTIDE SEQUENCE</scope>
    <source>
        <strain evidence="2">K2</strain>
    </source>
</reference>
<proteinExistence type="predicted"/>
<feature type="signal peptide" evidence="1">
    <location>
        <begin position="1"/>
        <end position="20"/>
    </location>
</feature>
<dbReference type="Proteomes" id="UP001249851">
    <property type="component" value="Unassembled WGS sequence"/>
</dbReference>
<accession>A0AAD9PU09</accession>
<feature type="chain" id="PRO_5041905336" evidence="1">
    <location>
        <begin position="21"/>
        <end position="65"/>
    </location>
</feature>
<protein>
    <submittedName>
        <fullName evidence="2">Uncharacterized protein</fullName>
    </submittedName>
</protein>
<reference evidence="2" key="2">
    <citation type="journal article" date="2023" name="Science">
        <title>Genomic signatures of disease resistance in endangered staghorn corals.</title>
        <authorList>
            <person name="Vollmer S.V."/>
            <person name="Selwyn J.D."/>
            <person name="Despard B.A."/>
            <person name="Roesel C.L."/>
        </authorList>
    </citation>
    <scope>NUCLEOTIDE SEQUENCE</scope>
    <source>
        <strain evidence="2">K2</strain>
    </source>
</reference>
<dbReference type="EMBL" id="JARQWQ010000142">
    <property type="protein sequence ID" value="KAK2548635.1"/>
    <property type="molecule type" value="Genomic_DNA"/>
</dbReference>
<sequence>MKTTFVVTIAVLLALIVTEADCIGARPKNAKRSKMIPQHDRRSLCAVAREMKCDRELAREHDRFE</sequence>
<keyword evidence="3" id="KW-1185">Reference proteome</keyword>
<organism evidence="2 3">
    <name type="scientific">Acropora cervicornis</name>
    <name type="common">Staghorn coral</name>
    <dbReference type="NCBI Taxonomy" id="6130"/>
    <lineage>
        <taxon>Eukaryota</taxon>
        <taxon>Metazoa</taxon>
        <taxon>Cnidaria</taxon>
        <taxon>Anthozoa</taxon>
        <taxon>Hexacorallia</taxon>
        <taxon>Scleractinia</taxon>
        <taxon>Astrocoeniina</taxon>
        <taxon>Acroporidae</taxon>
        <taxon>Acropora</taxon>
    </lineage>
</organism>
<evidence type="ECO:0000313" key="3">
    <source>
        <dbReference type="Proteomes" id="UP001249851"/>
    </source>
</evidence>
<keyword evidence="1" id="KW-0732">Signal</keyword>
<evidence type="ECO:0000313" key="2">
    <source>
        <dbReference type="EMBL" id="KAK2548635.1"/>
    </source>
</evidence>